<dbReference type="EMBL" id="WLXI01000040">
    <property type="protein sequence ID" value="MTD01713.1"/>
    <property type="molecule type" value="Genomic_DNA"/>
</dbReference>
<gene>
    <name evidence="1" type="ORF">GKS16_05440</name>
</gene>
<dbReference type="GeneID" id="93825870"/>
<dbReference type="AlphaFoldDB" id="A0A2X4EF07"/>
<proteinExistence type="predicted"/>
<dbReference type="Pfam" id="PF11674">
    <property type="entry name" value="DUF3270"/>
    <property type="match status" value="1"/>
</dbReference>
<evidence type="ECO:0000313" key="2">
    <source>
        <dbReference type="Proteomes" id="UP000483839"/>
    </source>
</evidence>
<dbReference type="OMA" id="GKERTMP"/>
<dbReference type="Proteomes" id="UP000483839">
    <property type="component" value="Unassembled WGS sequence"/>
</dbReference>
<accession>A0A2X4EF07</accession>
<name>A0A2X4EF07_STRUB</name>
<comment type="caution">
    <text evidence="1">The sequence shown here is derived from an EMBL/GenBank/DDBJ whole genome shotgun (WGS) entry which is preliminary data.</text>
</comment>
<evidence type="ECO:0000313" key="1">
    <source>
        <dbReference type="EMBL" id="MTD01713.1"/>
    </source>
</evidence>
<reference evidence="1 2" key="1">
    <citation type="submission" date="2019-11" db="EMBL/GenBank/DDBJ databases">
        <title>Streptococcus uberis isolated from clinical mastitis cases on a southeastern Queensland dairy.</title>
        <authorList>
            <person name="Workentine M.L."/>
            <person name="Price R."/>
            <person name="Olchowy T."/>
        </authorList>
    </citation>
    <scope>NUCLEOTIDE SEQUENCE [LARGE SCALE GENOMIC DNA]</scope>
    <source>
        <strain evidence="1 2">OLC4459-A17</strain>
    </source>
</reference>
<sequence length="94" mass="10982">MPAQLKKNYEFEENNSYLEQEPKYQDFQEINFESTKLQELFFFARVAIFSLVSVFFAFVLLAINFAPVWAFLFSSLMSFGITILISKSVHSFLS</sequence>
<dbReference type="RefSeq" id="WP_012658106.1">
    <property type="nucleotide sequence ID" value="NZ_BAABQC010000002.1"/>
</dbReference>
<dbReference type="InterPro" id="IPR021688">
    <property type="entry name" value="DUF3270"/>
</dbReference>
<organism evidence="1 2">
    <name type="scientific">Streptococcus uberis</name>
    <dbReference type="NCBI Taxonomy" id="1349"/>
    <lineage>
        <taxon>Bacteria</taxon>
        <taxon>Bacillati</taxon>
        <taxon>Bacillota</taxon>
        <taxon>Bacilli</taxon>
        <taxon>Lactobacillales</taxon>
        <taxon>Streptococcaceae</taxon>
        <taxon>Streptococcus</taxon>
    </lineage>
</organism>
<protein>
    <submittedName>
        <fullName evidence="1">DUF3270 family protein</fullName>
    </submittedName>
</protein>